<dbReference type="RefSeq" id="XP_027620715.1">
    <property type="nucleotide sequence ID" value="XM_027764914.1"/>
</dbReference>
<protein>
    <submittedName>
        <fullName evidence="4">Acyl-CoA ligase easD</fullName>
    </submittedName>
</protein>
<evidence type="ECO:0000259" key="2">
    <source>
        <dbReference type="Pfam" id="PF00501"/>
    </source>
</evidence>
<dbReference type="SUPFAM" id="SSF56801">
    <property type="entry name" value="Acetyl-CoA synthetase-like"/>
    <property type="match status" value="1"/>
</dbReference>
<dbReference type="Pfam" id="PF13193">
    <property type="entry name" value="AMP-binding_C"/>
    <property type="match status" value="1"/>
</dbReference>
<dbReference type="AlphaFoldDB" id="A0A401H5W4"/>
<feature type="domain" description="AMP-binding enzyme C-terminal" evidence="3">
    <location>
        <begin position="443"/>
        <end position="530"/>
    </location>
</feature>
<dbReference type="GO" id="GO:0016405">
    <property type="term" value="F:CoA-ligase activity"/>
    <property type="evidence" value="ECO:0007669"/>
    <property type="project" value="TreeGrafter"/>
</dbReference>
<dbReference type="CDD" id="cd05911">
    <property type="entry name" value="Firefly_Luc_like"/>
    <property type="match status" value="1"/>
</dbReference>
<keyword evidence="1" id="KW-1133">Transmembrane helix</keyword>
<dbReference type="EMBL" id="BFAD01000017">
    <property type="protein sequence ID" value="GBE89802.1"/>
    <property type="molecule type" value="Genomic_DNA"/>
</dbReference>
<evidence type="ECO:0000313" key="4">
    <source>
        <dbReference type="EMBL" id="GBE89802.1"/>
    </source>
</evidence>
<keyword evidence="1" id="KW-0812">Transmembrane</keyword>
<dbReference type="Pfam" id="PF00501">
    <property type="entry name" value="AMP-binding"/>
    <property type="match status" value="1"/>
</dbReference>
<dbReference type="InParanoid" id="A0A401H5W4"/>
<dbReference type="InterPro" id="IPR042099">
    <property type="entry name" value="ANL_N_sf"/>
</dbReference>
<dbReference type="OrthoDB" id="6509636at2759"/>
<dbReference type="Gene3D" id="3.40.50.12780">
    <property type="entry name" value="N-terminal domain of ligase-like"/>
    <property type="match status" value="1"/>
</dbReference>
<evidence type="ECO:0000313" key="5">
    <source>
        <dbReference type="Proteomes" id="UP000287166"/>
    </source>
</evidence>
<dbReference type="InterPro" id="IPR000873">
    <property type="entry name" value="AMP-dep_synth/lig_dom"/>
</dbReference>
<dbReference type="GeneID" id="38786719"/>
<accession>A0A401H5W4</accession>
<dbReference type="Proteomes" id="UP000287166">
    <property type="component" value="Unassembled WGS sequence"/>
</dbReference>
<keyword evidence="4" id="KW-0436">Ligase</keyword>
<comment type="caution">
    <text evidence="4">The sequence shown here is derived from an EMBL/GenBank/DDBJ whole genome shotgun (WGS) entry which is preliminary data.</text>
</comment>
<dbReference type="STRING" id="139825.A0A401H5W4"/>
<feature type="transmembrane region" description="Helical" evidence="1">
    <location>
        <begin position="224"/>
        <end position="247"/>
    </location>
</feature>
<evidence type="ECO:0000256" key="1">
    <source>
        <dbReference type="SAM" id="Phobius"/>
    </source>
</evidence>
<dbReference type="PANTHER" id="PTHR24096:SF422">
    <property type="entry name" value="BCDNA.GH02901"/>
    <property type="match status" value="1"/>
</dbReference>
<feature type="domain" description="AMP-dependent synthetase/ligase" evidence="2">
    <location>
        <begin position="32"/>
        <end position="393"/>
    </location>
</feature>
<sequence length="557" mass="61157">MLDSHHVTRPVIKAPKPWYINPTTGYSLYPDEIRARVYGLANSLSSRWRIGEDDVVCIYSPNNIDYPGVIWAIHRLGAIVTAANPSYNAEELKHQLVISKAKLIIAHPWNHAIALVAATDAGIPSDHILMMEAPESGTATYPAVQQLTAEGLSMPQLYEERRLRPGEAKTKLAFLSFSSGTTGKPKAVCISHYNLIANVTQVAQRATATEFPSEDLKPIRVGDVALGVLPFFHIFGLVISVHFMVYYGHSLVVLPKFELLQVLHVIQRYRVNSLQVVPPIMVLLCKHPAVEKFDLSSIRFCLSGGAPLSAELTNLVGEKFPHILHIGQAYGMTETCTAVTFPHIAKRLGTLGSAGRLLDGVVPRVLKRDGSLAGVNEPGELVVSGPSMTLGYLDNEEATRETFKDGWIHTGDEVVFNEEGDLFVVDRIKELIKVKGFQVAPAELEGHILEHPDVSDTCVVSISDEYRGEIPLAFVALSGGAVERMKKIPSVGPQIKASIMKHVADRTIHYKHLSGGVEFIQAIPKNPSGKLLRRVLRDQARELQKQGKLSSQLKAKL</sequence>
<reference evidence="4 5" key="1">
    <citation type="journal article" date="2018" name="Sci. Rep.">
        <title>Genome sequence of the cauliflower mushroom Sparassis crispa (Hanabiratake) and its association with beneficial usage.</title>
        <authorList>
            <person name="Kiyama R."/>
            <person name="Furutani Y."/>
            <person name="Kawaguchi K."/>
            <person name="Nakanishi T."/>
        </authorList>
    </citation>
    <scope>NUCLEOTIDE SEQUENCE [LARGE SCALE GENOMIC DNA]</scope>
</reference>
<dbReference type="Gene3D" id="3.30.300.30">
    <property type="match status" value="1"/>
</dbReference>
<keyword evidence="5" id="KW-1185">Reference proteome</keyword>
<dbReference type="InterPro" id="IPR020845">
    <property type="entry name" value="AMP-binding_CS"/>
</dbReference>
<keyword evidence="1" id="KW-0472">Membrane</keyword>
<proteinExistence type="predicted"/>
<dbReference type="PROSITE" id="PS00455">
    <property type="entry name" value="AMP_BINDING"/>
    <property type="match status" value="1"/>
</dbReference>
<gene>
    <name evidence="4" type="ORF">SCP_1701270</name>
</gene>
<name>A0A401H5W4_9APHY</name>
<dbReference type="PANTHER" id="PTHR24096">
    <property type="entry name" value="LONG-CHAIN-FATTY-ACID--COA LIGASE"/>
    <property type="match status" value="1"/>
</dbReference>
<evidence type="ECO:0000259" key="3">
    <source>
        <dbReference type="Pfam" id="PF13193"/>
    </source>
</evidence>
<organism evidence="4 5">
    <name type="scientific">Sparassis crispa</name>
    <dbReference type="NCBI Taxonomy" id="139825"/>
    <lineage>
        <taxon>Eukaryota</taxon>
        <taxon>Fungi</taxon>
        <taxon>Dikarya</taxon>
        <taxon>Basidiomycota</taxon>
        <taxon>Agaricomycotina</taxon>
        <taxon>Agaricomycetes</taxon>
        <taxon>Polyporales</taxon>
        <taxon>Sparassidaceae</taxon>
        <taxon>Sparassis</taxon>
    </lineage>
</organism>
<dbReference type="InterPro" id="IPR025110">
    <property type="entry name" value="AMP-bd_C"/>
</dbReference>
<dbReference type="InterPro" id="IPR045851">
    <property type="entry name" value="AMP-bd_C_sf"/>
</dbReference>